<dbReference type="AlphaFoldDB" id="A0A0L0NUU2"/>
<reference evidence="2" key="1">
    <citation type="journal article" date="2015" name="BMC Genomics">
        <title>Draft genome of a commonly misdiagnosed multidrug resistant pathogen Candida auris.</title>
        <authorList>
            <person name="Chatterjee S."/>
            <person name="Alampalli S.V."/>
            <person name="Nageshan R.K."/>
            <person name="Chettiar S.T."/>
            <person name="Joshi S."/>
            <person name="Tatu U.S."/>
        </authorList>
    </citation>
    <scope>NUCLEOTIDE SEQUENCE [LARGE SCALE GENOMIC DNA]</scope>
    <source>
        <strain evidence="2">6684</strain>
    </source>
</reference>
<name>A0A0L0NUU2_CANAR</name>
<comment type="caution">
    <text evidence="1">The sequence shown here is derived from an EMBL/GenBank/DDBJ whole genome shotgun (WGS) entry which is preliminary data.</text>
</comment>
<accession>A0A0L0NUU2</accession>
<dbReference type="VEuPathDB" id="FungiDB:QG37_06223"/>
<organism evidence="1 2">
    <name type="scientific">Candidozyma auris</name>
    <name type="common">Yeast</name>
    <name type="synonym">Candida auris</name>
    <dbReference type="NCBI Taxonomy" id="498019"/>
    <lineage>
        <taxon>Eukaryota</taxon>
        <taxon>Fungi</taxon>
        <taxon>Dikarya</taxon>
        <taxon>Ascomycota</taxon>
        <taxon>Saccharomycotina</taxon>
        <taxon>Pichiomycetes</taxon>
        <taxon>Metschnikowiaceae</taxon>
        <taxon>Candidozyma</taxon>
    </lineage>
</organism>
<evidence type="ECO:0000313" key="1">
    <source>
        <dbReference type="EMBL" id="KND97808.1"/>
    </source>
</evidence>
<evidence type="ECO:0000313" key="2">
    <source>
        <dbReference type="Proteomes" id="UP000037122"/>
    </source>
</evidence>
<dbReference type="Proteomes" id="UP000037122">
    <property type="component" value="Unassembled WGS sequence"/>
</dbReference>
<sequence>MMVQDCASQKRVSGAWCITRVKKKKNIHKKRDLNKKKKRIKKKI</sequence>
<protein>
    <submittedName>
        <fullName evidence="1">Uncharacterized protein</fullName>
    </submittedName>
</protein>
<proteinExistence type="predicted"/>
<gene>
    <name evidence="1" type="ORF">QG37_06223</name>
</gene>
<dbReference type="EMBL" id="LGST01000041">
    <property type="protein sequence ID" value="KND97808.1"/>
    <property type="molecule type" value="Genomic_DNA"/>
</dbReference>